<dbReference type="InterPro" id="IPR015422">
    <property type="entry name" value="PyrdxlP-dep_Trfase_small"/>
</dbReference>
<dbReference type="FunFam" id="3.40.640.10:FF:000021">
    <property type="entry name" value="Glutamate-1-semialdehyde 2,1-aminomutase"/>
    <property type="match status" value="1"/>
</dbReference>
<organism evidence="8 9">
    <name type="scientific">Geothermobacter ehrlichii</name>
    <dbReference type="NCBI Taxonomy" id="213224"/>
    <lineage>
        <taxon>Bacteria</taxon>
        <taxon>Pseudomonadati</taxon>
        <taxon>Thermodesulfobacteriota</taxon>
        <taxon>Desulfuromonadia</taxon>
        <taxon>Desulfuromonadales</taxon>
        <taxon>Geothermobacteraceae</taxon>
        <taxon>Geothermobacter</taxon>
    </lineage>
</organism>
<dbReference type="EMBL" id="VNIB01000016">
    <property type="protein sequence ID" value="TYO95831.1"/>
    <property type="molecule type" value="Genomic_DNA"/>
</dbReference>
<dbReference type="InterPro" id="IPR015424">
    <property type="entry name" value="PyrdxlP-dep_Trfase"/>
</dbReference>
<evidence type="ECO:0000256" key="5">
    <source>
        <dbReference type="ARBA" id="ARBA00023235"/>
    </source>
</evidence>
<dbReference type="NCBIfam" id="TIGR00713">
    <property type="entry name" value="hemL"/>
    <property type="match status" value="1"/>
</dbReference>
<dbReference type="InterPro" id="IPR005814">
    <property type="entry name" value="Aminotrans_3"/>
</dbReference>
<dbReference type="PANTHER" id="PTHR43713">
    <property type="entry name" value="GLUTAMATE-1-SEMIALDEHYDE 2,1-AMINOMUTASE"/>
    <property type="match status" value="1"/>
</dbReference>
<name>A0A5D3WEX7_9BACT</name>
<comment type="subunit">
    <text evidence="7">Homodimer.</text>
</comment>
<keyword evidence="5 7" id="KW-0413">Isomerase</keyword>
<gene>
    <name evidence="7" type="primary">hemL</name>
    <name evidence="8" type="ORF">EDC39_11638</name>
</gene>
<dbReference type="InterPro" id="IPR015421">
    <property type="entry name" value="PyrdxlP-dep_Trfase_major"/>
</dbReference>
<dbReference type="Gene3D" id="3.40.640.10">
    <property type="entry name" value="Type I PLP-dependent aspartate aminotransferase-like (Major domain)"/>
    <property type="match status" value="1"/>
</dbReference>
<dbReference type="Pfam" id="PF00202">
    <property type="entry name" value="Aminotran_3"/>
    <property type="match status" value="1"/>
</dbReference>
<dbReference type="Gene3D" id="3.90.1150.10">
    <property type="entry name" value="Aspartate Aminotransferase, domain 1"/>
    <property type="match status" value="1"/>
</dbReference>
<keyword evidence="9" id="KW-1185">Reference proteome</keyword>
<evidence type="ECO:0000256" key="4">
    <source>
        <dbReference type="ARBA" id="ARBA00022898"/>
    </source>
</evidence>
<evidence type="ECO:0000256" key="1">
    <source>
        <dbReference type="ARBA" id="ARBA00001933"/>
    </source>
</evidence>
<dbReference type="InterPro" id="IPR004639">
    <property type="entry name" value="4pyrrol_synth_GluAld_NH2Trfase"/>
</dbReference>
<sequence length="427" mass="45791">MNQKTSSSLFSRARQVIPGGVNSPVRAFKSVGRDPLFITRAEGSRIYDADGNCYIDYVGSWGPMILGHCHPKVVEAIQQAAANGASFGAPTEKEIILAEMVREAYPNMEKVRMVSSGTEATMSAIRLARGYTGRDKILKFDGCYHGHADSLLVKAGSGAATFGVPTSPGVPADFARHTLTATYNDLDEVRNLVNTNKAEIACIILEPIAGNMGCVAPKPGFLEGLRQLCDDEGIVLIIDEVMTGFRVAYGGAQERYGVRGDLCCLGKIIGGGLPVGAFGGKKEIMDHLSPEGGVYQAGTLSGNPLAMSAGITTLQLLKEEGFYDRIEEKSTYLEQGLKAAAEKASFPTCLQRVGGMFCTYFQEGPVWSFTDAAKSDTELFARFFRAMLDEGINLAPSQFEAGFMSIAHSKDDLDATIAAAEKVFARL</sequence>
<accession>A0A5D3WEX7</accession>
<dbReference type="GO" id="GO:0005737">
    <property type="term" value="C:cytoplasm"/>
    <property type="evidence" value="ECO:0007669"/>
    <property type="project" value="UniProtKB-SubCell"/>
</dbReference>
<feature type="modified residue" description="N6-(pyridoxal phosphate)lysine" evidence="7">
    <location>
        <position position="267"/>
    </location>
</feature>
<protein>
    <recommendedName>
        <fullName evidence="7">Glutamate-1-semialdehyde 2,1-aminomutase</fullName>
        <shortName evidence="7">GSA</shortName>
        <ecNumber evidence="7">5.4.3.8</ecNumber>
    </recommendedName>
    <alternativeName>
        <fullName evidence="7">Glutamate-1-semialdehyde aminotransferase</fullName>
        <shortName evidence="7">GSA-AT</shortName>
    </alternativeName>
</protein>
<dbReference type="NCBIfam" id="NF000818">
    <property type="entry name" value="PRK00062.1"/>
    <property type="match status" value="1"/>
</dbReference>
<evidence type="ECO:0000256" key="2">
    <source>
        <dbReference type="ARBA" id="ARBA00004819"/>
    </source>
</evidence>
<evidence type="ECO:0000313" key="8">
    <source>
        <dbReference type="EMBL" id="TYO95831.1"/>
    </source>
</evidence>
<comment type="caution">
    <text evidence="8">The sequence shown here is derived from an EMBL/GenBank/DDBJ whole genome shotgun (WGS) entry which is preliminary data.</text>
</comment>
<dbReference type="SUPFAM" id="SSF53383">
    <property type="entry name" value="PLP-dependent transferases"/>
    <property type="match status" value="1"/>
</dbReference>
<dbReference type="GO" id="GO:0008483">
    <property type="term" value="F:transaminase activity"/>
    <property type="evidence" value="ECO:0007669"/>
    <property type="project" value="InterPro"/>
</dbReference>
<dbReference type="AlphaFoldDB" id="A0A5D3WEX7"/>
<dbReference type="GO" id="GO:0006782">
    <property type="term" value="P:protoporphyrinogen IX biosynthetic process"/>
    <property type="evidence" value="ECO:0007669"/>
    <property type="project" value="UniProtKB-UniRule"/>
</dbReference>
<dbReference type="PANTHER" id="PTHR43713:SF3">
    <property type="entry name" value="GLUTAMATE-1-SEMIALDEHYDE 2,1-AMINOMUTASE 1, CHLOROPLASTIC-RELATED"/>
    <property type="match status" value="1"/>
</dbReference>
<evidence type="ECO:0000256" key="6">
    <source>
        <dbReference type="ARBA" id="ARBA00023244"/>
    </source>
</evidence>
<dbReference type="Proteomes" id="UP000324159">
    <property type="component" value="Unassembled WGS sequence"/>
</dbReference>
<dbReference type="GO" id="GO:0042286">
    <property type="term" value="F:glutamate-1-semialdehyde 2,1-aminomutase activity"/>
    <property type="evidence" value="ECO:0007669"/>
    <property type="project" value="UniProtKB-UniRule"/>
</dbReference>
<keyword evidence="6 7" id="KW-0627">Porphyrin biosynthesis</keyword>
<keyword evidence="4 7" id="KW-0663">Pyridoxal phosphate</keyword>
<dbReference type="RefSeq" id="WP_148896972.1">
    <property type="nucleotide sequence ID" value="NZ_VNIB01000016.1"/>
</dbReference>
<reference evidence="8 9" key="1">
    <citation type="submission" date="2019-07" db="EMBL/GenBank/DDBJ databases">
        <title>Genomic Encyclopedia of Type Strains, Phase IV (KMG-IV): sequencing the most valuable type-strain genomes for metagenomic binning, comparative biology and taxonomic classification.</title>
        <authorList>
            <person name="Goeker M."/>
        </authorList>
    </citation>
    <scope>NUCLEOTIDE SEQUENCE [LARGE SCALE GENOMIC DNA]</scope>
    <source>
        <strain evidence="8 9">SS015</strain>
    </source>
</reference>
<dbReference type="UniPathway" id="UPA00251">
    <property type="reaction ID" value="UER00317"/>
</dbReference>
<comment type="cofactor">
    <cofactor evidence="1 7">
        <name>pyridoxal 5'-phosphate</name>
        <dbReference type="ChEBI" id="CHEBI:597326"/>
    </cofactor>
</comment>
<dbReference type="GO" id="GO:0030170">
    <property type="term" value="F:pyridoxal phosphate binding"/>
    <property type="evidence" value="ECO:0007669"/>
    <property type="project" value="InterPro"/>
</dbReference>
<evidence type="ECO:0000313" key="9">
    <source>
        <dbReference type="Proteomes" id="UP000324159"/>
    </source>
</evidence>
<dbReference type="OrthoDB" id="9801052at2"/>
<comment type="pathway">
    <text evidence="2">Porphyrin-containing compound metabolism; protoporphyrin-IX biosynthesis; 5-aminolevulinate from L-glutamyl-tRNA(Glu): step 2/2.</text>
</comment>
<evidence type="ECO:0000256" key="7">
    <source>
        <dbReference type="HAMAP-Rule" id="MF_00375"/>
    </source>
</evidence>
<keyword evidence="7" id="KW-0963">Cytoplasm</keyword>
<comment type="subcellular location">
    <subcellularLocation>
        <location evidence="7">Cytoplasm</location>
    </subcellularLocation>
</comment>
<comment type="similarity">
    <text evidence="3 7">Belongs to the class-III pyridoxal-phosphate-dependent aminotransferase family. HemL subfamily.</text>
</comment>
<proteinExistence type="inferred from homology"/>
<dbReference type="HAMAP" id="MF_00375">
    <property type="entry name" value="HemL_aminotrans_3"/>
    <property type="match status" value="1"/>
</dbReference>
<dbReference type="EC" id="5.4.3.8" evidence="7"/>
<comment type="catalytic activity">
    <reaction evidence="7">
        <text>(S)-4-amino-5-oxopentanoate = 5-aminolevulinate</text>
        <dbReference type="Rhea" id="RHEA:14265"/>
        <dbReference type="ChEBI" id="CHEBI:57501"/>
        <dbReference type="ChEBI" id="CHEBI:356416"/>
        <dbReference type="EC" id="5.4.3.8"/>
    </reaction>
</comment>
<evidence type="ECO:0000256" key="3">
    <source>
        <dbReference type="ARBA" id="ARBA00008981"/>
    </source>
</evidence>
<dbReference type="CDD" id="cd00610">
    <property type="entry name" value="OAT_like"/>
    <property type="match status" value="1"/>
</dbReference>